<keyword evidence="2" id="KW-1185">Reference proteome</keyword>
<accession>A0A9D4AVX2</accession>
<protein>
    <submittedName>
        <fullName evidence="1">Uncharacterized protein</fullName>
    </submittedName>
</protein>
<organism evidence="1 2">
    <name type="scientific">Mauremys mutica</name>
    <name type="common">yellowpond turtle</name>
    <dbReference type="NCBI Taxonomy" id="74926"/>
    <lineage>
        <taxon>Eukaryota</taxon>
        <taxon>Metazoa</taxon>
        <taxon>Chordata</taxon>
        <taxon>Craniata</taxon>
        <taxon>Vertebrata</taxon>
        <taxon>Euteleostomi</taxon>
        <taxon>Archelosauria</taxon>
        <taxon>Testudinata</taxon>
        <taxon>Testudines</taxon>
        <taxon>Cryptodira</taxon>
        <taxon>Durocryptodira</taxon>
        <taxon>Testudinoidea</taxon>
        <taxon>Geoemydidae</taxon>
        <taxon>Geoemydinae</taxon>
        <taxon>Mauremys</taxon>
    </lineage>
</organism>
<reference evidence="1" key="1">
    <citation type="submission" date="2021-09" db="EMBL/GenBank/DDBJ databases">
        <title>The genome of Mauremys mutica provides insights into the evolution of semi-aquatic lifestyle.</title>
        <authorList>
            <person name="Gong S."/>
            <person name="Gao Y."/>
        </authorList>
    </citation>
    <scope>NUCLEOTIDE SEQUENCE</scope>
    <source>
        <strain evidence="1">MM-2020</strain>
        <tissue evidence="1">Muscle</tissue>
    </source>
</reference>
<sequence>MNVYNVGPDFQKSSGSNVPSAFEDLAPAVGADHFQTLSYLKNTQRKPPITSKEFKVCVEWNLLSNIENEIPNICTCEYLSYTLQWPCACSVPLKIRQDSTFVSYIHPLVSEHKYSR</sequence>
<evidence type="ECO:0000313" key="1">
    <source>
        <dbReference type="EMBL" id="KAH1172663.1"/>
    </source>
</evidence>
<dbReference type="AlphaFoldDB" id="A0A9D4AVX2"/>
<gene>
    <name evidence="1" type="ORF">KIL84_016502</name>
</gene>
<evidence type="ECO:0000313" key="2">
    <source>
        <dbReference type="Proteomes" id="UP000827986"/>
    </source>
</evidence>
<comment type="caution">
    <text evidence="1">The sequence shown here is derived from an EMBL/GenBank/DDBJ whole genome shotgun (WGS) entry which is preliminary data.</text>
</comment>
<dbReference type="Proteomes" id="UP000827986">
    <property type="component" value="Unassembled WGS sequence"/>
</dbReference>
<proteinExistence type="predicted"/>
<dbReference type="EMBL" id="JAHDVG010000482">
    <property type="protein sequence ID" value="KAH1172663.1"/>
    <property type="molecule type" value="Genomic_DNA"/>
</dbReference>
<name>A0A9D4AVX2_9SAUR</name>